<accession>M7ANK4</accession>
<evidence type="ECO:0000256" key="1">
    <source>
        <dbReference type="SAM" id="MobiDB-lite"/>
    </source>
</evidence>
<feature type="region of interest" description="Disordered" evidence="1">
    <location>
        <begin position="82"/>
        <end position="104"/>
    </location>
</feature>
<proteinExistence type="predicted"/>
<protein>
    <submittedName>
        <fullName evidence="2">Uncharacterized protein</fullName>
    </submittedName>
</protein>
<sequence>MVAWKAMVEAQLSRAEYRSARFRYIFCTNNIFFNKFRIVELKLLPFKICASQDEGKLLFVSIVAHQRKTQHRFHNVVAAPKTPNHTEVSPVTQESSHNTIDTSTLGEDMHRGHKRFNNCSGCMPIHLFAFFHTFTFSWNVLHELIHKATSFLWFKTLLKTHFFHDAYNKEYVEDRYSFLLAVLKERQKNQGFALEYLKEEVYNEDSG</sequence>
<reference evidence="3" key="1">
    <citation type="journal article" date="2013" name="Nat. Genet.">
        <title>The draft genomes of soft-shell turtle and green sea turtle yield insights into the development and evolution of the turtle-specific body plan.</title>
        <authorList>
            <person name="Wang Z."/>
            <person name="Pascual-Anaya J."/>
            <person name="Zadissa A."/>
            <person name="Li W."/>
            <person name="Niimura Y."/>
            <person name="Huang Z."/>
            <person name="Li C."/>
            <person name="White S."/>
            <person name="Xiong Z."/>
            <person name="Fang D."/>
            <person name="Wang B."/>
            <person name="Ming Y."/>
            <person name="Chen Y."/>
            <person name="Zheng Y."/>
            <person name="Kuraku S."/>
            <person name="Pignatelli M."/>
            <person name="Herrero J."/>
            <person name="Beal K."/>
            <person name="Nozawa M."/>
            <person name="Li Q."/>
            <person name="Wang J."/>
            <person name="Zhang H."/>
            <person name="Yu L."/>
            <person name="Shigenobu S."/>
            <person name="Wang J."/>
            <person name="Liu J."/>
            <person name="Flicek P."/>
            <person name="Searle S."/>
            <person name="Wang J."/>
            <person name="Kuratani S."/>
            <person name="Yin Y."/>
            <person name="Aken B."/>
            <person name="Zhang G."/>
            <person name="Irie N."/>
        </authorList>
    </citation>
    <scope>NUCLEOTIDE SEQUENCE [LARGE SCALE GENOMIC DNA]</scope>
</reference>
<evidence type="ECO:0000313" key="3">
    <source>
        <dbReference type="Proteomes" id="UP000031443"/>
    </source>
</evidence>
<evidence type="ECO:0000313" key="2">
    <source>
        <dbReference type="EMBL" id="EMP26134.1"/>
    </source>
</evidence>
<dbReference type="AlphaFoldDB" id="M7ANK4"/>
<keyword evidence="3" id="KW-1185">Reference proteome</keyword>
<feature type="compositionally biased region" description="Polar residues" evidence="1">
    <location>
        <begin position="83"/>
        <end position="104"/>
    </location>
</feature>
<name>M7ANK4_CHEMY</name>
<gene>
    <name evidence="2" type="ORF">UY3_16768</name>
</gene>
<organism evidence="2 3">
    <name type="scientific">Chelonia mydas</name>
    <name type="common">Green sea-turtle</name>
    <name type="synonym">Chelonia agassizi</name>
    <dbReference type="NCBI Taxonomy" id="8469"/>
    <lineage>
        <taxon>Eukaryota</taxon>
        <taxon>Metazoa</taxon>
        <taxon>Chordata</taxon>
        <taxon>Craniata</taxon>
        <taxon>Vertebrata</taxon>
        <taxon>Euteleostomi</taxon>
        <taxon>Archelosauria</taxon>
        <taxon>Testudinata</taxon>
        <taxon>Testudines</taxon>
        <taxon>Cryptodira</taxon>
        <taxon>Durocryptodira</taxon>
        <taxon>Americhelydia</taxon>
        <taxon>Chelonioidea</taxon>
        <taxon>Cheloniidae</taxon>
        <taxon>Chelonia</taxon>
    </lineage>
</organism>
<dbReference type="EMBL" id="KB583106">
    <property type="protein sequence ID" value="EMP26134.1"/>
    <property type="molecule type" value="Genomic_DNA"/>
</dbReference>
<dbReference type="Proteomes" id="UP000031443">
    <property type="component" value="Unassembled WGS sequence"/>
</dbReference>